<dbReference type="PANTHER" id="PTHR34121">
    <property type="entry name" value="MYOSIN-11"/>
    <property type="match status" value="1"/>
</dbReference>
<reference evidence="3" key="1">
    <citation type="journal article" date="2021" name="Front. Plant Sci.">
        <title>Chromosome-Scale Genome Assembly for Chinese Sour Jujube and Insights Into Its Genome Evolution and Domestication Signature.</title>
        <authorList>
            <person name="Shen L.-Y."/>
            <person name="Luo H."/>
            <person name="Wang X.-L."/>
            <person name="Wang X.-M."/>
            <person name="Qiu X.-J."/>
            <person name="Liu H."/>
            <person name="Zhou S.-S."/>
            <person name="Jia K.-H."/>
            <person name="Nie S."/>
            <person name="Bao Y.-T."/>
            <person name="Zhang R.-G."/>
            <person name="Yun Q.-Z."/>
            <person name="Chai Y.-H."/>
            <person name="Lu J.-Y."/>
            <person name="Li Y."/>
            <person name="Zhao S.-W."/>
            <person name="Mao J.-F."/>
            <person name="Jia S.-G."/>
            <person name="Mao Y.-M."/>
        </authorList>
    </citation>
    <scope>NUCLEOTIDE SEQUENCE</scope>
    <source>
        <strain evidence="3">AT0</strain>
        <tissue evidence="3">Leaf</tissue>
    </source>
</reference>
<feature type="compositionally biased region" description="Polar residues" evidence="2">
    <location>
        <begin position="678"/>
        <end position="689"/>
    </location>
</feature>
<sequence>MSWLRTAVNKAVEAGGKNNLTRTVRNYADSVVFQAGNAVAGGARILQDRIGARNLKSFSHTVKRVEEVSVSCRGIERVQLLRRWLVALKEVEKLSNFYDNNSKFPVDRPNSDESRDSPKVPALVYYIDSVGDEPKTFREVFLYSQALEGITLSMILEAPNEEEVSLLLEIYGLCLTGGKEVHDAVMSNVQALAKAFSSYQDEVLVKREELLQFAQDAITGLKINSELARIGFDDSVLFGHPYAFRNEIDAESSSIKEKLDKIKAVQQPLSDSQEKSREEKTIVEDLGQALSEVHLYVNLEALLLKKKSLSNGDSPKEHDDKLKEPYSMELNAKDGFNVITSLSSPYMSSIGSASFLTFCFFTFAIMVCLIDDHQLMFQVHKLKILSESLANSTSKAEKRILDNRFCLVLQNLMLMHICIWDNRFQKEEALNFRVAKANEVFQLEKELVADIRQFERQRDELEAEIKKVNASLAAARARLHNMREERDQFDDASNQILVHLKTKEDELSRSIASCRAEADVVDTWVTFLEGTWVLQASYTEQKEKQVKGELERYGEHFANLVIHLLSTYKDRLSPLINRIKKLAEDLSKSQGSKTTFGEDDESSKVTNTRKDLEEEYVDGESKILATLRVIDAMKSQYYVQTEGIYRKEEQKIAELFSAVEKLKVEFESIERPTLEIETPTQRSETPFSDKSNKSPLAIYKQCPDTPEYKKNGTMEKNTLPAEVEITNLVSAYEKFDGEDSPEVINAEEINDWEFDALDKD</sequence>
<evidence type="ECO:0000256" key="2">
    <source>
        <dbReference type="SAM" id="MobiDB-lite"/>
    </source>
</evidence>
<evidence type="ECO:0000256" key="1">
    <source>
        <dbReference type="SAM" id="Coils"/>
    </source>
</evidence>
<feature type="region of interest" description="Disordered" evidence="2">
    <location>
        <begin position="678"/>
        <end position="698"/>
    </location>
</feature>
<dbReference type="EMBL" id="JAEACU010000012">
    <property type="protein sequence ID" value="KAH7512995.1"/>
    <property type="molecule type" value="Genomic_DNA"/>
</dbReference>
<evidence type="ECO:0000313" key="3">
    <source>
        <dbReference type="EMBL" id="KAH7512995.1"/>
    </source>
</evidence>
<keyword evidence="1" id="KW-0175">Coiled coil</keyword>
<dbReference type="Proteomes" id="UP000813462">
    <property type="component" value="Unassembled WGS sequence"/>
</dbReference>
<evidence type="ECO:0000313" key="4">
    <source>
        <dbReference type="Proteomes" id="UP000813462"/>
    </source>
</evidence>
<name>A0A978UE02_ZIZJJ</name>
<feature type="coiled-coil region" evidence="1">
    <location>
        <begin position="444"/>
        <end position="492"/>
    </location>
</feature>
<protein>
    <submittedName>
        <fullName evidence="3">Uncharacterized protein</fullName>
    </submittedName>
</protein>
<gene>
    <name evidence="3" type="ORF">FEM48_Zijuj12G0149500</name>
</gene>
<organism evidence="3 4">
    <name type="scientific">Ziziphus jujuba var. spinosa</name>
    <dbReference type="NCBI Taxonomy" id="714518"/>
    <lineage>
        <taxon>Eukaryota</taxon>
        <taxon>Viridiplantae</taxon>
        <taxon>Streptophyta</taxon>
        <taxon>Embryophyta</taxon>
        <taxon>Tracheophyta</taxon>
        <taxon>Spermatophyta</taxon>
        <taxon>Magnoliopsida</taxon>
        <taxon>eudicotyledons</taxon>
        <taxon>Gunneridae</taxon>
        <taxon>Pentapetalae</taxon>
        <taxon>rosids</taxon>
        <taxon>fabids</taxon>
        <taxon>Rosales</taxon>
        <taxon>Rhamnaceae</taxon>
        <taxon>Paliureae</taxon>
        <taxon>Ziziphus</taxon>
    </lineage>
</organism>
<accession>A0A978UE02</accession>
<proteinExistence type="predicted"/>
<dbReference type="PANTHER" id="PTHR34121:SF5">
    <property type="entry name" value="CENTROSOMAL PROTEIN OF 135 KDA-LIKE PROTEIN"/>
    <property type="match status" value="1"/>
</dbReference>
<comment type="caution">
    <text evidence="3">The sequence shown here is derived from an EMBL/GenBank/DDBJ whole genome shotgun (WGS) entry which is preliminary data.</text>
</comment>
<dbReference type="AlphaFoldDB" id="A0A978UE02"/>